<accession>A0A0M0K1B6</accession>
<dbReference type="EMBL" id="JWZX01001707">
    <property type="protein sequence ID" value="KOO32671.1"/>
    <property type="molecule type" value="Genomic_DNA"/>
</dbReference>
<sequence length="146" mass="15863">MGKLRTGGSFLIITGPPTANAVACAITKYDSSLACNCRCWATDAAHEQEMEKIKTYLDGFTALGLSETAFMQAQTLWQESAESVTCGTLRNSSLVTDERKSGLNRFLADQIRAGRWAKQLNLLEVNDVCDPDGSGNDLLAALREKL</sequence>
<name>A0A0M0K1B6_9EUKA</name>
<dbReference type="OrthoDB" id="190942at2759"/>
<protein>
    <submittedName>
        <fullName evidence="1">Uncharacterized protein</fullName>
    </submittedName>
</protein>
<proteinExistence type="predicted"/>
<reference evidence="2" key="1">
    <citation type="journal article" date="2015" name="PLoS Genet.">
        <title>Genome Sequence and Transcriptome Analyses of Chrysochromulina tobin: Metabolic Tools for Enhanced Algal Fitness in the Prominent Order Prymnesiales (Haptophyceae).</title>
        <authorList>
            <person name="Hovde B.T."/>
            <person name="Deodato C.R."/>
            <person name="Hunsperger H.M."/>
            <person name="Ryken S.A."/>
            <person name="Yost W."/>
            <person name="Jha R.K."/>
            <person name="Patterson J."/>
            <person name="Monnat R.J. Jr."/>
            <person name="Barlow S.B."/>
            <person name="Starkenburg S.R."/>
            <person name="Cattolico R.A."/>
        </authorList>
    </citation>
    <scope>NUCLEOTIDE SEQUENCE</scope>
    <source>
        <strain evidence="2">CCMP291</strain>
    </source>
</reference>
<organism evidence="1 2">
    <name type="scientific">Chrysochromulina tobinii</name>
    <dbReference type="NCBI Taxonomy" id="1460289"/>
    <lineage>
        <taxon>Eukaryota</taxon>
        <taxon>Haptista</taxon>
        <taxon>Haptophyta</taxon>
        <taxon>Prymnesiophyceae</taxon>
        <taxon>Prymnesiales</taxon>
        <taxon>Chrysochromulinaceae</taxon>
        <taxon>Chrysochromulina</taxon>
    </lineage>
</organism>
<evidence type="ECO:0000313" key="1">
    <source>
        <dbReference type="EMBL" id="KOO32671.1"/>
    </source>
</evidence>
<dbReference type="Proteomes" id="UP000037460">
    <property type="component" value="Unassembled WGS sequence"/>
</dbReference>
<keyword evidence="2" id="KW-1185">Reference proteome</keyword>
<gene>
    <name evidence="1" type="ORF">Ctob_015429</name>
</gene>
<comment type="caution">
    <text evidence="1">The sequence shown here is derived from an EMBL/GenBank/DDBJ whole genome shotgun (WGS) entry which is preliminary data.</text>
</comment>
<dbReference type="AlphaFoldDB" id="A0A0M0K1B6"/>
<evidence type="ECO:0000313" key="2">
    <source>
        <dbReference type="Proteomes" id="UP000037460"/>
    </source>
</evidence>